<reference evidence="3 4" key="1">
    <citation type="submission" date="2015-08" db="EMBL/GenBank/DDBJ databases">
        <title>Next Generation Sequencing and Analysis of the Genome of Puccinia sorghi L Schw, the Causal Agent of Maize Common Rust.</title>
        <authorList>
            <person name="Rochi L."/>
            <person name="Burguener G."/>
            <person name="Darino M."/>
            <person name="Turjanski A."/>
            <person name="Kreff E."/>
            <person name="Dieguez M.J."/>
            <person name="Sacco F."/>
        </authorList>
    </citation>
    <scope>NUCLEOTIDE SEQUENCE [LARGE SCALE GENOMIC DNA]</scope>
    <source>
        <strain evidence="3 4">RO10H11247</strain>
    </source>
</reference>
<comment type="caution">
    <text evidence="3">The sequence shown here is derived from an EMBL/GenBank/DDBJ whole genome shotgun (WGS) entry which is preliminary data.</text>
</comment>
<evidence type="ECO:0000313" key="3">
    <source>
        <dbReference type="EMBL" id="KNZ50809.1"/>
    </source>
</evidence>
<dbReference type="AlphaFoldDB" id="A0A0L6UQK2"/>
<dbReference type="InterPro" id="IPR024752">
    <property type="entry name" value="Myb/SANT-like_dom"/>
</dbReference>
<evidence type="ECO:0000259" key="2">
    <source>
        <dbReference type="Pfam" id="PF12776"/>
    </source>
</evidence>
<evidence type="ECO:0000313" key="4">
    <source>
        <dbReference type="Proteomes" id="UP000037035"/>
    </source>
</evidence>
<proteinExistence type="predicted"/>
<keyword evidence="4" id="KW-1185">Reference proteome</keyword>
<protein>
    <recommendedName>
        <fullName evidence="2">Myb/SANT-like domain-containing protein</fullName>
    </recommendedName>
</protein>
<evidence type="ECO:0000256" key="1">
    <source>
        <dbReference type="SAM" id="MobiDB-lite"/>
    </source>
</evidence>
<gene>
    <name evidence="3" type="ORF">VP01_4226g1</name>
</gene>
<dbReference type="Proteomes" id="UP000037035">
    <property type="component" value="Unassembled WGS sequence"/>
</dbReference>
<name>A0A0L6UQK2_9BASI</name>
<dbReference type="OrthoDB" id="76215at2759"/>
<dbReference type="VEuPathDB" id="FungiDB:VP01_4226g1"/>
<accession>A0A0L6UQK2</accession>
<dbReference type="EMBL" id="LAVV01009309">
    <property type="protein sequence ID" value="KNZ50809.1"/>
    <property type="molecule type" value="Genomic_DNA"/>
</dbReference>
<dbReference type="Pfam" id="PF12776">
    <property type="entry name" value="Myb_DNA-bind_3"/>
    <property type="match status" value="1"/>
</dbReference>
<sequence>MTIPKSRNLKGTLRKIYINIKFLLDQSGVGWDARSAMVTTDEDTWDELIQASPFKTKIGNPSSKSHSMVQPCTLPIYWYLCARRKCGISRLNPLNPLPKTNGVEVLPRVPSSSSQTNPRVKIQDIEEWG</sequence>
<feature type="domain" description="Myb/SANT-like" evidence="2">
    <location>
        <begin position="8"/>
        <end position="47"/>
    </location>
</feature>
<feature type="region of interest" description="Disordered" evidence="1">
    <location>
        <begin position="93"/>
        <end position="129"/>
    </location>
</feature>
<organism evidence="3 4">
    <name type="scientific">Puccinia sorghi</name>
    <dbReference type="NCBI Taxonomy" id="27349"/>
    <lineage>
        <taxon>Eukaryota</taxon>
        <taxon>Fungi</taxon>
        <taxon>Dikarya</taxon>
        <taxon>Basidiomycota</taxon>
        <taxon>Pucciniomycotina</taxon>
        <taxon>Pucciniomycetes</taxon>
        <taxon>Pucciniales</taxon>
        <taxon>Pucciniaceae</taxon>
        <taxon>Puccinia</taxon>
    </lineage>
</organism>